<evidence type="ECO:0000256" key="6">
    <source>
        <dbReference type="ARBA" id="ARBA00023136"/>
    </source>
</evidence>
<dbReference type="Proteomes" id="UP000199006">
    <property type="component" value="Unassembled WGS sequence"/>
</dbReference>
<dbReference type="PANTHER" id="PTHR30026">
    <property type="entry name" value="OUTER MEMBRANE PROTEIN TOLC"/>
    <property type="match status" value="1"/>
</dbReference>
<evidence type="ECO:0000256" key="3">
    <source>
        <dbReference type="ARBA" id="ARBA00022448"/>
    </source>
</evidence>
<dbReference type="InterPro" id="IPR051906">
    <property type="entry name" value="TolC-like"/>
</dbReference>
<sequence length="443" mass="49819">MKKSKKIFSFILVIVFLFSSSGIIAAQDLSLKEAVKILVANNRELENARKDIANAEKDVELTVRSYFPTLDLSSSYTKLDEPSMGLNPAYPSGPLFVEGSDDSYTSSISLTQPLWLGGKVAMQKKIAGYSLEISRADYEAALEDQLFNLIQSYYGVLQAKALVDIQEEALDIVNEHLRIVKNNLEAGVAIRQDLLQSQIEQRNAEEDLTAARNDLQIARRRLSQMLVIKQDYQVNDPQPDLNLNLVQQQLYQTALQNDPDLLKLELNKKIIELNQKLAGQYYRPNISLNGSYDWTGDDFPGDDESWSMTVGVNVPLYDGGEGGINADKQEIQLEQLANTRQNLLENIDIDVEDSILTVNETKESLELEKLSLENAAENLEIANTSYDAGVSSNSDVIDAQGTYNQAKISLMQARYQYEIELFRTVYKTGRLKEFFEDVIADEK</sequence>
<evidence type="ECO:0000256" key="7">
    <source>
        <dbReference type="ARBA" id="ARBA00023237"/>
    </source>
</evidence>
<dbReference type="SUPFAM" id="SSF56954">
    <property type="entry name" value="Outer membrane efflux proteins (OEP)"/>
    <property type="match status" value="1"/>
</dbReference>
<dbReference type="PANTHER" id="PTHR30026:SF20">
    <property type="entry name" value="OUTER MEMBRANE PROTEIN TOLC"/>
    <property type="match status" value="1"/>
</dbReference>
<keyword evidence="9" id="KW-0732">Signal</keyword>
<gene>
    <name evidence="10" type="ORF">SAMN02983006_00600</name>
</gene>
<dbReference type="STRING" id="29563.SAMN02983006_00600"/>
<protein>
    <submittedName>
        <fullName evidence="10">Outer membrane protein TolC</fullName>
    </submittedName>
</protein>
<evidence type="ECO:0000256" key="4">
    <source>
        <dbReference type="ARBA" id="ARBA00022452"/>
    </source>
</evidence>
<keyword evidence="5" id="KW-0812">Transmembrane</keyword>
<evidence type="ECO:0000313" key="10">
    <source>
        <dbReference type="EMBL" id="SFL23844.1"/>
    </source>
</evidence>
<name>A0A1I4G1E4_9FIRM</name>
<evidence type="ECO:0000256" key="1">
    <source>
        <dbReference type="ARBA" id="ARBA00004442"/>
    </source>
</evidence>
<dbReference type="Pfam" id="PF02321">
    <property type="entry name" value="OEP"/>
    <property type="match status" value="2"/>
</dbReference>
<feature type="coiled-coil region" evidence="8">
    <location>
        <begin position="31"/>
        <end position="65"/>
    </location>
</feature>
<keyword evidence="8" id="KW-0175">Coiled coil</keyword>
<feature type="coiled-coil region" evidence="8">
    <location>
        <begin position="326"/>
        <end position="382"/>
    </location>
</feature>
<reference evidence="10 11" key="1">
    <citation type="submission" date="2016-10" db="EMBL/GenBank/DDBJ databases">
        <authorList>
            <person name="de Groot N.N."/>
        </authorList>
    </citation>
    <scope>NUCLEOTIDE SEQUENCE [LARGE SCALE GENOMIC DNA]</scope>
    <source>
        <strain evidence="10 11">ATCC 51327</strain>
    </source>
</reference>
<dbReference type="GO" id="GO:1990281">
    <property type="term" value="C:efflux pump complex"/>
    <property type="evidence" value="ECO:0007669"/>
    <property type="project" value="TreeGrafter"/>
</dbReference>
<dbReference type="RefSeq" id="WP_245750796.1">
    <property type="nucleotide sequence ID" value="NZ_FOTI01000004.1"/>
</dbReference>
<dbReference type="InterPro" id="IPR003423">
    <property type="entry name" value="OMP_efflux"/>
</dbReference>
<proteinExistence type="inferred from homology"/>
<evidence type="ECO:0000256" key="2">
    <source>
        <dbReference type="ARBA" id="ARBA00007613"/>
    </source>
</evidence>
<dbReference type="GO" id="GO:0015288">
    <property type="term" value="F:porin activity"/>
    <property type="evidence" value="ECO:0007669"/>
    <property type="project" value="TreeGrafter"/>
</dbReference>
<evidence type="ECO:0000256" key="8">
    <source>
        <dbReference type="SAM" id="Coils"/>
    </source>
</evidence>
<organism evidence="10 11">
    <name type="scientific">Halanaerobium salsuginis</name>
    <dbReference type="NCBI Taxonomy" id="29563"/>
    <lineage>
        <taxon>Bacteria</taxon>
        <taxon>Bacillati</taxon>
        <taxon>Bacillota</taxon>
        <taxon>Clostridia</taxon>
        <taxon>Halanaerobiales</taxon>
        <taxon>Halanaerobiaceae</taxon>
        <taxon>Halanaerobium</taxon>
    </lineage>
</organism>
<dbReference type="EMBL" id="FOTI01000004">
    <property type="protein sequence ID" value="SFL23844.1"/>
    <property type="molecule type" value="Genomic_DNA"/>
</dbReference>
<accession>A0A1I4G1E4</accession>
<keyword evidence="6" id="KW-0472">Membrane</keyword>
<evidence type="ECO:0000313" key="11">
    <source>
        <dbReference type="Proteomes" id="UP000199006"/>
    </source>
</evidence>
<feature type="coiled-coil region" evidence="8">
    <location>
        <begin position="194"/>
        <end position="221"/>
    </location>
</feature>
<keyword evidence="4" id="KW-1134">Transmembrane beta strand</keyword>
<dbReference type="GO" id="GO:0015562">
    <property type="term" value="F:efflux transmembrane transporter activity"/>
    <property type="evidence" value="ECO:0007669"/>
    <property type="project" value="InterPro"/>
</dbReference>
<evidence type="ECO:0000256" key="9">
    <source>
        <dbReference type="SAM" id="SignalP"/>
    </source>
</evidence>
<dbReference type="GO" id="GO:0009279">
    <property type="term" value="C:cell outer membrane"/>
    <property type="evidence" value="ECO:0007669"/>
    <property type="project" value="UniProtKB-SubCell"/>
</dbReference>
<keyword evidence="11" id="KW-1185">Reference proteome</keyword>
<comment type="similarity">
    <text evidence="2">Belongs to the outer membrane factor (OMF) (TC 1.B.17) family.</text>
</comment>
<comment type="subcellular location">
    <subcellularLocation>
        <location evidence="1">Cell outer membrane</location>
    </subcellularLocation>
</comment>
<feature type="chain" id="PRO_5039559416" evidence="9">
    <location>
        <begin position="26"/>
        <end position="443"/>
    </location>
</feature>
<dbReference type="AlphaFoldDB" id="A0A1I4G1E4"/>
<dbReference type="Gene3D" id="1.20.1600.10">
    <property type="entry name" value="Outer membrane efflux proteins (OEP)"/>
    <property type="match status" value="1"/>
</dbReference>
<feature type="signal peptide" evidence="9">
    <location>
        <begin position="1"/>
        <end position="25"/>
    </location>
</feature>
<keyword evidence="3" id="KW-0813">Transport</keyword>
<keyword evidence="7" id="KW-0998">Cell outer membrane</keyword>
<evidence type="ECO:0000256" key="5">
    <source>
        <dbReference type="ARBA" id="ARBA00022692"/>
    </source>
</evidence>